<dbReference type="Proteomes" id="UP000198765">
    <property type="component" value="Chromosome I"/>
</dbReference>
<evidence type="ECO:0000256" key="1">
    <source>
        <dbReference type="SAM" id="MobiDB-lite"/>
    </source>
</evidence>
<dbReference type="EMBL" id="LT594324">
    <property type="protein sequence ID" value="SBT49815.1"/>
    <property type="molecule type" value="Genomic_DNA"/>
</dbReference>
<keyword evidence="3" id="KW-1185">Reference proteome</keyword>
<organism evidence="2 3">
    <name type="scientific">Micromonospora narathiwatensis</name>
    <dbReference type="NCBI Taxonomy" id="299146"/>
    <lineage>
        <taxon>Bacteria</taxon>
        <taxon>Bacillati</taxon>
        <taxon>Actinomycetota</taxon>
        <taxon>Actinomycetes</taxon>
        <taxon>Micromonosporales</taxon>
        <taxon>Micromonosporaceae</taxon>
        <taxon>Micromonospora</taxon>
    </lineage>
</organism>
<protein>
    <submittedName>
        <fullName evidence="2">Uncharacterized protein</fullName>
    </submittedName>
</protein>
<feature type="compositionally biased region" description="Basic and acidic residues" evidence="1">
    <location>
        <begin position="1"/>
        <end position="12"/>
    </location>
</feature>
<accession>A0A1A9A0Z8</accession>
<gene>
    <name evidence="2" type="ORF">GA0070621_3565</name>
</gene>
<feature type="region of interest" description="Disordered" evidence="1">
    <location>
        <begin position="1"/>
        <end position="23"/>
    </location>
</feature>
<dbReference type="AlphaFoldDB" id="A0A1A9A0Z8"/>
<dbReference type="PATRIC" id="fig|299146.4.peg.3691"/>
<proteinExistence type="predicted"/>
<sequence length="77" mass="8553">MDAEAAKHNADHEDGDEPQGHLLSDHEAVMGFGTRIRRLVIVLVQIDQCMLRDMGVSLGSLHTSARRPADQPPLMFF</sequence>
<evidence type="ECO:0000313" key="3">
    <source>
        <dbReference type="Proteomes" id="UP000198765"/>
    </source>
</evidence>
<reference evidence="2 3" key="1">
    <citation type="submission" date="2016-06" db="EMBL/GenBank/DDBJ databases">
        <authorList>
            <person name="Kjaerup R.B."/>
            <person name="Dalgaard T.S."/>
            <person name="Juul-Madsen H.R."/>
        </authorList>
    </citation>
    <scope>NUCLEOTIDE SEQUENCE [LARGE SCALE GENOMIC DNA]</scope>
    <source>
        <strain evidence="2 3">DSM 45248</strain>
    </source>
</reference>
<evidence type="ECO:0000313" key="2">
    <source>
        <dbReference type="EMBL" id="SBT49815.1"/>
    </source>
</evidence>
<name>A0A1A9A0Z8_9ACTN</name>